<reference evidence="1 2" key="1">
    <citation type="journal article" date="2019" name="Nat. Ecol. Evol.">
        <title>Megaphylogeny resolves global patterns of mushroom evolution.</title>
        <authorList>
            <person name="Varga T."/>
            <person name="Krizsan K."/>
            <person name="Foldi C."/>
            <person name="Dima B."/>
            <person name="Sanchez-Garcia M."/>
            <person name="Sanchez-Ramirez S."/>
            <person name="Szollosi G.J."/>
            <person name="Szarkandi J.G."/>
            <person name="Papp V."/>
            <person name="Albert L."/>
            <person name="Andreopoulos W."/>
            <person name="Angelini C."/>
            <person name="Antonin V."/>
            <person name="Barry K.W."/>
            <person name="Bougher N.L."/>
            <person name="Buchanan P."/>
            <person name="Buyck B."/>
            <person name="Bense V."/>
            <person name="Catcheside P."/>
            <person name="Chovatia M."/>
            <person name="Cooper J."/>
            <person name="Damon W."/>
            <person name="Desjardin D."/>
            <person name="Finy P."/>
            <person name="Geml J."/>
            <person name="Haridas S."/>
            <person name="Hughes K."/>
            <person name="Justo A."/>
            <person name="Karasinski D."/>
            <person name="Kautmanova I."/>
            <person name="Kiss B."/>
            <person name="Kocsube S."/>
            <person name="Kotiranta H."/>
            <person name="LaButti K.M."/>
            <person name="Lechner B.E."/>
            <person name="Liimatainen K."/>
            <person name="Lipzen A."/>
            <person name="Lukacs Z."/>
            <person name="Mihaltcheva S."/>
            <person name="Morgado L.N."/>
            <person name="Niskanen T."/>
            <person name="Noordeloos M.E."/>
            <person name="Ohm R.A."/>
            <person name="Ortiz-Santana B."/>
            <person name="Ovrebo C."/>
            <person name="Racz N."/>
            <person name="Riley R."/>
            <person name="Savchenko A."/>
            <person name="Shiryaev A."/>
            <person name="Soop K."/>
            <person name="Spirin V."/>
            <person name="Szebenyi C."/>
            <person name="Tomsovsky M."/>
            <person name="Tulloss R.E."/>
            <person name="Uehling J."/>
            <person name="Grigoriev I.V."/>
            <person name="Vagvolgyi C."/>
            <person name="Papp T."/>
            <person name="Martin F.M."/>
            <person name="Miettinen O."/>
            <person name="Hibbett D.S."/>
            <person name="Nagy L.G."/>
        </authorList>
    </citation>
    <scope>NUCLEOTIDE SEQUENCE [LARGE SCALE GENOMIC DNA]</scope>
    <source>
        <strain evidence="1 2">HHB13444</strain>
    </source>
</reference>
<keyword evidence="2" id="KW-1185">Reference proteome</keyword>
<evidence type="ECO:0000313" key="2">
    <source>
        <dbReference type="Proteomes" id="UP000308197"/>
    </source>
</evidence>
<organism evidence="1 2">
    <name type="scientific">Polyporus arcularius HHB13444</name>
    <dbReference type="NCBI Taxonomy" id="1314778"/>
    <lineage>
        <taxon>Eukaryota</taxon>
        <taxon>Fungi</taxon>
        <taxon>Dikarya</taxon>
        <taxon>Basidiomycota</taxon>
        <taxon>Agaricomycotina</taxon>
        <taxon>Agaricomycetes</taxon>
        <taxon>Polyporales</taxon>
        <taxon>Polyporaceae</taxon>
        <taxon>Polyporus</taxon>
    </lineage>
</organism>
<gene>
    <name evidence="1" type="ORF">K466DRAFT_586490</name>
</gene>
<evidence type="ECO:0000313" key="1">
    <source>
        <dbReference type="EMBL" id="TFK87285.1"/>
    </source>
</evidence>
<dbReference type="Proteomes" id="UP000308197">
    <property type="component" value="Unassembled WGS sequence"/>
</dbReference>
<protein>
    <submittedName>
        <fullName evidence="1">Uncharacterized protein</fullName>
    </submittedName>
</protein>
<accession>A0A5C3PC20</accession>
<dbReference type="EMBL" id="ML211160">
    <property type="protein sequence ID" value="TFK87285.1"/>
    <property type="molecule type" value="Genomic_DNA"/>
</dbReference>
<name>A0A5C3PC20_9APHY</name>
<proteinExistence type="predicted"/>
<dbReference type="AlphaFoldDB" id="A0A5C3PC20"/>
<sequence length="51" mass="5513">MVRHSYEAAEVDIRSTVPRMANIGYVGILPVFVGSTGCSLDSARLMKATEL</sequence>
<dbReference type="InParanoid" id="A0A5C3PC20"/>